<comment type="subcellular location">
    <subcellularLocation>
        <location evidence="1">Nucleus</location>
    </subcellularLocation>
</comment>
<evidence type="ECO:0000256" key="5">
    <source>
        <dbReference type="ARBA" id="ARBA00023242"/>
    </source>
</evidence>
<gene>
    <name evidence="7" type="ORF">AAFC00_005033</name>
</gene>
<evidence type="ECO:0000256" key="4">
    <source>
        <dbReference type="ARBA" id="ARBA00023163"/>
    </source>
</evidence>
<keyword evidence="3" id="KW-0238">DNA-binding</keyword>
<dbReference type="PANTHER" id="PTHR47540:SF3">
    <property type="entry name" value="ZN(II)2CYS6 TRANSCRIPTION FACTOR (EUROFUNG)"/>
    <property type="match status" value="1"/>
</dbReference>
<evidence type="ECO:0000313" key="8">
    <source>
        <dbReference type="Proteomes" id="UP001562354"/>
    </source>
</evidence>
<dbReference type="RefSeq" id="XP_069197198.1">
    <property type="nucleotide sequence ID" value="XM_069344760.1"/>
</dbReference>
<dbReference type="EMBL" id="JBFMKM010000016">
    <property type="protein sequence ID" value="KAL1297516.1"/>
    <property type="molecule type" value="Genomic_DNA"/>
</dbReference>
<evidence type="ECO:0000256" key="6">
    <source>
        <dbReference type="SAM" id="Phobius"/>
    </source>
</evidence>
<dbReference type="InterPro" id="IPR051711">
    <property type="entry name" value="Stress_Response_Reg"/>
</dbReference>
<keyword evidence="6" id="KW-0472">Membrane</keyword>
<dbReference type="Proteomes" id="UP001562354">
    <property type="component" value="Unassembled WGS sequence"/>
</dbReference>
<name>A0ABR3P4A5_9PEZI</name>
<keyword evidence="5" id="KW-0539">Nucleus</keyword>
<keyword evidence="8" id="KW-1185">Reference proteome</keyword>
<keyword evidence="6" id="KW-1133">Transmembrane helix</keyword>
<dbReference type="GeneID" id="95978733"/>
<reference evidence="7 8" key="1">
    <citation type="submission" date="2024-07" db="EMBL/GenBank/DDBJ databases">
        <title>Draft sequence of the Neodothiora populina.</title>
        <authorList>
            <person name="Drown D.D."/>
            <person name="Schuette U.S."/>
            <person name="Buechlein A.B."/>
            <person name="Rusch D.R."/>
            <person name="Winton L.W."/>
            <person name="Adams G.A."/>
        </authorList>
    </citation>
    <scope>NUCLEOTIDE SEQUENCE [LARGE SCALE GENOMIC DNA]</scope>
    <source>
        <strain evidence="7 8">CPC 39397</strain>
    </source>
</reference>
<evidence type="ECO:0000256" key="3">
    <source>
        <dbReference type="ARBA" id="ARBA00023125"/>
    </source>
</evidence>
<comment type="caution">
    <text evidence="7">The sequence shown here is derived from an EMBL/GenBank/DDBJ whole genome shotgun (WGS) entry which is preliminary data.</text>
</comment>
<dbReference type="PANTHER" id="PTHR47540">
    <property type="entry name" value="THIAMINE REPRESSIBLE GENES REGULATORY PROTEIN THI5"/>
    <property type="match status" value="1"/>
</dbReference>
<evidence type="ECO:0000313" key="7">
    <source>
        <dbReference type="EMBL" id="KAL1297516.1"/>
    </source>
</evidence>
<protein>
    <submittedName>
        <fullName evidence="7">Uncharacterized protein</fullName>
    </submittedName>
</protein>
<evidence type="ECO:0000256" key="1">
    <source>
        <dbReference type="ARBA" id="ARBA00004123"/>
    </source>
</evidence>
<accession>A0ABR3P4A5</accession>
<keyword evidence="4" id="KW-0804">Transcription</keyword>
<organism evidence="7 8">
    <name type="scientific">Neodothiora populina</name>
    <dbReference type="NCBI Taxonomy" id="2781224"/>
    <lineage>
        <taxon>Eukaryota</taxon>
        <taxon>Fungi</taxon>
        <taxon>Dikarya</taxon>
        <taxon>Ascomycota</taxon>
        <taxon>Pezizomycotina</taxon>
        <taxon>Dothideomycetes</taxon>
        <taxon>Dothideomycetidae</taxon>
        <taxon>Dothideales</taxon>
        <taxon>Dothioraceae</taxon>
        <taxon>Neodothiora</taxon>
    </lineage>
</organism>
<sequence length="150" mass="16944">MDLVAESDLYPALWNTQYVTFNALSITYVWIMQRKHGRLLSVQFSHDETTLFKLAETVQAHLANVTQYNAPSLRYGILLEELQREVRSALLLPDNPQSSDAPTYGAPVDNGAGRLIESILPESDYGSDFPAQLDLWLQLDTFSFYNEPSS</sequence>
<keyword evidence="6" id="KW-0812">Transmembrane</keyword>
<evidence type="ECO:0000256" key="2">
    <source>
        <dbReference type="ARBA" id="ARBA00023015"/>
    </source>
</evidence>
<feature type="transmembrane region" description="Helical" evidence="6">
    <location>
        <begin position="12"/>
        <end position="31"/>
    </location>
</feature>
<proteinExistence type="predicted"/>
<keyword evidence="2" id="KW-0805">Transcription regulation</keyword>